<dbReference type="HOGENOM" id="CLU_3181171_0_0_4"/>
<protein>
    <submittedName>
        <fullName evidence="2">Uncharacterized protein</fullName>
    </submittedName>
</protein>
<proteinExistence type="predicted"/>
<dbReference type="KEGG" id="bpl:BURPS1106A_0391"/>
<evidence type="ECO:0000313" key="2">
    <source>
        <dbReference type="EMBL" id="ABN90802.1"/>
    </source>
</evidence>
<dbReference type="Proteomes" id="UP000006738">
    <property type="component" value="Chromosome I"/>
</dbReference>
<feature type="compositionally biased region" description="Basic residues" evidence="1">
    <location>
        <begin position="16"/>
        <end position="28"/>
    </location>
</feature>
<dbReference type="EMBL" id="CP000572">
    <property type="protein sequence ID" value="ABN90802.1"/>
    <property type="molecule type" value="Genomic_DNA"/>
</dbReference>
<dbReference type="AlphaFoldDB" id="A3NQQ4"/>
<reference evidence="2 3" key="1">
    <citation type="submission" date="2007-02" db="EMBL/GenBank/DDBJ databases">
        <authorList>
            <person name="DeShazer D."/>
            <person name="Woods D.E."/>
            <person name="Nierman W.C."/>
        </authorList>
    </citation>
    <scope>NUCLEOTIDE SEQUENCE [LARGE SCALE GENOMIC DNA]</scope>
    <source>
        <strain evidence="2 3">1106a</strain>
    </source>
</reference>
<evidence type="ECO:0000256" key="1">
    <source>
        <dbReference type="SAM" id="MobiDB-lite"/>
    </source>
</evidence>
<accession>A3NQQ4</accession>
<gene>
    <name evidence="2" type="ordered locus">BURPS1106A_0391</name>
</gene>
<feature type="region of interest" description="Disordered" evidence="1">
    <location>
        <begin position="1"/>
        <end position="46"/>
    </location>
</feature>
<organism evidence="2 3">
    <name type="scientific">Burkholderia pseudomallei (strain 1106a)</name>
    <dbReference type="NCBI Taxonomy" id="357348"/>
    <lineage>
        <taxon>Bacteria</taxon>
        <taxon>Pseudomonadati</taxon>
        <taxon>Pseudomonadota</taxon>
        <taxon>Betaproteobacteria</taxon>
        <taxon>Burkholderiales</taxon>
        <taxon>Burkholderiaceae</taxon>
        <taxon>Burkholderia</taxon>
        <taxon>pseudomallei group</taxon>
    </lineage>
</organism>
<sequence>MEYARGFPAGAAQSRSGRRLPKRRRPARTPRGERESPAGAPTCDRR</sequence>
<name>A3NQQ4_BURP0</name>
<evidence type="ECO:0000313" key="3">
    <source>
        <dbReference type="Proteomes" id="UP000006738"/>
    </source>
</evidence>